<dbReference type="SUPFAM" id="SSF47336">
    <property type="entry name" value="ACP-like"/>
    <property type="match status" value="1"/>
</dbReference>
<sequence length="1160" mass="127530">MSAAASTFSRSMPVPNPMTPSGAMTAVFASQSVVEKILLSGDLDLSIANINAPEQIVISGCVKEIEKAEKILDEQSINYRRLPVSAAFHSKQIHDSVRHFDAFLRATAFHPPGIPVSSNATGTLYPDDPDAIREALTAQLTSPVRFMEQIENLYRLGVRVFIEVGPHTVLSKLIDECLAERAYSTVSLDRKGKNGVASFLNAMAMLSSLGIEVAYGNLIKGFMDETPEPKKYSPVTLKINGSLLTRQRLNPEGVPTAAPKLQPAEEALHSVEISTETRSAKYGVDEEISKEESSNQQIPNKENPNKEISNKEIPNKGISKEKIPKEDLPTNMNSTASIKDQNLNGKSLIQSAPASDSNWLFAIFELQKKAAEAQDTFQKTLTESHVAFLESSEEIFRMLSGGGHPSCITKSGTTYTSDEFSRANISIKSDASDISQTSQLSDISADFKNIPIETNSEKTEKPSGIPNSEMETVTASAKTKTMDKPDLKEILIDIVSEKTGYPPEMLDLDMELESDLGIDSIKRVEILAALKEKLPELGDANVSHVASLKTLREILAFSARANEINSVNKTETDFTRTPKSDPIDINATETPLSKQHGSHVPIDGSHVPIEGDQRLCFRHIVVNKALHSKSETNSHAKPETKIDQLRSETKNSTLPSGTLYIIADKKGIAAILARQLGKIHPDVQVIKDVHLLKALPASTGNIIFMKGLELTHDSDFETCERYLKDAFDAARLCGRNNHEKPGLFVTIQDSGGDFGLCNHLREGVDLGMATHLGNNAWAMGFSGLVKSCAREWPNACVKAIDINCGDISYEETAKRLFHEIVYEDCNLVEIGIRADGARSTLEVIHSESIERNHFFNENDVVVVTGGARGITAACMLALSQHCQLRIAILGRTILEDEPLELSECLTEAELKQALYRQNSENSQSDHKSLPAKIGRMAKSILAIREVRKNIAALEEKGSDVLYYSVDISEEQEVKRVIDDIRNQWGGIQGIIHGAGVIADTLIHEKTDEQYERVMNTKIRGLRALLSATKTDELTHLCCFSSIAARFGNSGQTDYAMANEVLNKVCRREYVRRGGKCLVKSINWGPWEGGMVTPFLKSQFEARGIPLISLEEGTRRFVEEMGCRDEHSVEVVIGSFDSGMGNLENEMEHLKSETGKLENAS</sequence>
<name>A0A1W1HAN7_9BACT</name>
<dbReference type="InterPro" id="IPR009081">
    <property type="entry name" value="PP-bd_ACP"/>
</dbReference>
<dbReference type="SMART" id="SM00827">
    <property type="entry name" value="PKS_AT"/>
    <property type="match status" value="1"/>
</dbReference>
<protein>
    <recommendedName>
        <fullName evidence="3">Carrier domain-containing protein</fullName>
    </recommendedName>
</protein>
<evidence type="ECO:0000313" key="5">
    <source>
        <dbReference type="Proteomes" id="UP000191931"/>
    </source>
</evidence>
<dbReference type="InterPro" id="IPR036291">
    <property type="entry name" value="NAD(P)-bd_dom_sf"/>
</dbReference>
<evidence type="ECO:0000313" key="4">
    <source>
        <dbReference type="EMBL" id="SLM29482.1"/>
    </source>
</evidence>
<dbReference type="Pfam" id="PF00550">
    <property type="entry name" value="PP-binding"/>
    <property type="match status" value="1"/>
</dbReference>
<dbReference type="PANTHER" id="PTHR43074:SF1">
    <property type="entry name" value="BETA-KETOACYL SYNTHASE FAMILY PROTEIN-RELATED"/>
    <property type="match status" value="1"/>
</dbReference>
<dbReference type="CDD" id="cd08953">
    <property type="entry name" value="KR_2_SDR_x"/>
    <property type="match status" value="1"/>
</dbReference>
<dbReference type="InterPro" id="IPR052568">
    <property type="entry name" value="PKS-FAS_Synthase"/>
</dbReference>
<proteinExistence type="predicted"/>
<keyword evidence="1" id="KW-0808">Transferase</keyword>
<dbReference type="Gene3D" id="3.40.50.720">
    <property type="entry name" value="NAD(P)-binding Rossmann-like Domain"/>
    <property type="match status" value="1"/>
</dbReference>
<dbReference type="PANTHER" id="PTHR43074">
    <property type="entry name" value="OMEGA-3 POLYUNSATURATED FATTY ACID SYNTHASE PFAB-RELATED"/>
    <property type="match status" value="1"/>
</dbReference>
<feature type="region of interest" description="Disordered" evidence="2">
    <location>
        <begin position="279"/>
        <end position="330"/>
    </location>
</feature>
<dbReference type="GO" id="GO:0016740">
    <property type="term" value="F:transferase activity"/>
    <property type="evidence" value="ECO:0007669"/>
    <property type="project" value="UniProtKB-KW"/>
</dbReference>
<keyword evidence="5" id="KW-1185">Reference proteome</keyword>
<feature type="region of interest" description="Disordered" evidence="2">
    <location>
        <begin position="571"/>
        <end position="599"/>
    </location>
</feature>
<feature type="compositionally biased region" description="Basic and acidic residues" evidence="2">
    <location>
        <begin position="571"/>
        <end position="582"/>
    </location>
</feature>
<dbReference type="SUPFAM" id="SSF52151">
    <property type="entry name" value="FabD/lysophospholipase-like"/>
    <property type="match status" value="1"/>
</dbReference>
<evidence type="ECO:0000256" key="1">
    <source>
        <dbReference type="ARBA" id="ARBA00022679"/>
    </source>
</evidence>
<accession>A0A1W1HAN7</accession>
<dbReference type="AlphaFoldDB" id="A0A1W1HAN7"/>
<dbReference type="Gene3D" id="1.10.1200.10">
    <property type="entry name" value="ACP-like"/>
    <property type="match status" value="1"/>
</dbReference>
<evidence type="ECO:0000259" key="3">
    <source>
        <dbReference type="PROSITE" id="PS50075"/>
    </source>
</evidence>
<dbReference type="InterPro" id="IPR013968">
    <property type="entry name" value="PKS_KR"/>
</dbReference>
<dbReference type="InterPro" id="IPR014043">
    <property type="entry name" value="Acyl_transferase_dom"/>
</dbReference>
<dbReference type="SMART" id="SM00822">
    <property type="entry name" value="PKS_KR"/>
    <property type="match status" value="1"/>
</dbReference>
<feature type="compositionally biased region" description="Basic and acidic residues" evidence="2">
    <location>
        <begin position="303"/>
        <end position="328"/>
    </location>
</feature>
<dbReference type="Pfam" id="PF08659">
    <property type="entry name" value="KR"/>
    <property type="match status" value="1"/>
</dbReference>
<evidence type="ECO:0000256" key="2">
    <source>
        <dbReference type="SAM" id="MobiDB-lite"/>
    </source>
</evidence>
<gene>
    <name evidence="4" type="ORF">MTBBW1_1820001</name>
</gene>
<feature type="region of interest" description="Disordered" evidence="2">
    <location>
        <begin position="628"/>
        <end position="649"/>
    </location>
</feature>
<dbReference type="EMBL" id="FWEV01000093">
    <property type="protein sequence ID" value="SLM29482.1"/>
    <property type="molecule type" value="Genomic_DNA"/>
</dbReference>
<dbReference type="Pfam" id="PF00698">
    <property type="entry name" value="Acyl_transf_1"/>
    <property type="match status" value="1"/>
</dbReference>
<dbReference type="Gene3D" id="3.40.366.10">
    <property type="entry name" value="Malonyl-Coenzyme A Acyl Carrier Protein, domain 2"/>
    <property type="match status" value="1"/>
</dbReference>
<dbReference type="PROSITE" id="PS50075">
    <property type="entry name" value="CARRIER"/>
    <property type="match status" value="1"/>
</dbReference>
<dbReference type="InterPro" id="IPR001227">
    <property type="entry name" value="Ac_transferase_dom_sf"/>
</dbReference>
<dbReference type="InterPro" id="IPR036736">
    <property type="entry name" value="ACP-like_sf"/>
</dbReference>
<dbReference type="InterPro" id="IPR016035">
    <property type="entry name" value="Acyl_Trfase/lysoPLipase"/>
</dbReference>
<organism evidence="4 5">
    <name type="scientific">Desulfamplus magnetovallimortis</name>
    <dbReference type="NCBI Taxonomy" id="1246637"/>
    <lineage>
        <taxon>Bacteria</taxon>
        <taxon>Pseudomonadati</taxon>
        <taxon>Thermodesulfobacteriota</taxon>
        <taxon>Desulfobacteria</taxon>
        <taxon>Desulfobacterales</taxon>
        <taxon>Desulfobacteraceae</taxon>
        <taxon>Desulfamplus</taxon>
    </lineage>
</organism>
<reference evidence="4 5" key="1">
    <citation type="submission" date="2017-03" db="EMBL/GenBank/DDBJ databases">
        <authorList>
            <person name="Afonso C.L."/>
            <person name="Miller P.J."/>
            <person name="Scott M.A."/>
            <person name="Spackman E."/>
            <person name="Goraichik I."/>
            <person name="Dimitrov K.M."/>
            <person name="Suarez D.L."/>
            <person name="Swayne D.E."/>
        </authorList>
    </citation>
    <scope>NUCLEOTIDE SEQUENCE [LARGE SCALE GENOMIC DNA]</scope>
    <source>
        <strain evidence="4">PRJEB14757</strain>
    </source>
</reference>
<dbReference type="STRING" id="1246637.MTBBW1_1820001"/>
<dbReference type="Proteomes" id="UP000191931">
    <property type="component" value="Unassembled WGS sequence"/>
</dbReference>
<dbReference type="InterPro" id="IPR057326">
    <property type="entry name" value="KR_dom"/>
</dbReference>
<dbReference type="SUPFAM" id="SSF51735">
    <property type="entry name" value="NAD(P)-binding Rossmann-fold domains"/>
    <property type="match status" value="1"/>
</dbReference>
<feature type="domain" description="Carrier" evidence="3">
    <location>
        <begin position="485"/>
        <end position="562"/>
    </location>
</feature>